<organism evidence="6 7">
    <name type="scientific">Actinomyces slackii</name>
    <dbReference type="NCBI Taxonomy" id="52774"/>
    <lineage>
        <taxon>Bacteria</taxon>
        <taxon>Bacillati</taxon>
        <taxon>Actinomycetota</taxon>
        <taxon>Actinomycetes</taxon>
        <taxon>Actinomycetales</taxon>
        <taxon>Actinomycetaceae</taxon>
        <taxon>Actinomyces</taxon>
    </lineage>
</organism>
<keyword evidence="2" id="KW-0813">Transport</keyword>
<dbReference type="Proteomes" id="UP000276899">
    <property type="component" value="Chromosome"/>
</dbReference>
<feature type="compositionally biased region" description="Low complexity" evidence="4">
    <location>
        <begin position="189"/>
        <end position="199"/>
    </location>
</feature>
<dbReference type="Pfam" id="PF01297">
    <property type="entry name" value="ZnuA"/>
    <property type="match status" value="1"/>
</dbReference>
<feature type="chain" id="PRO_5038820506" evidence="5">
    <location>
        <begin position="33"/>
        <end position="377"/>
    </location>
</feature>
<gene>
    <name evidence="6" type="primary">adcA</name>
    <name evidence="6" type="ORF">NCTC11923_01672</name>
</gene>
<sequence>MKTSASHSSRRLRRPLAALAALSLAAALTACSALGGSGSSGAGADGKVAVSTSFYPITYLVQAVGGEHVTVTSVTPPNAEPHDYELSPKDVTALGQASLIAYVPGFQPSLDEAVAQVSGPTVLDLGPAANLVHHEGVGEHHHDHGDHGEEDPQASQEPSAHAHDDDHSHEGEEGHGDHGDHGDHEDEAAPAQSATPSAQAHDEDSHEALDPHFWLDPERMTAAAQAVEAALSKADPDHAADYKANLDTVITSLGALDTNYGDGLKTCERTTVVTTHAAFGYLTERYGLTQASISGLDPESEPSPAELAAVKKVVQDTGTTTIFTEELVSPKTAEALAAETGATTAVLSPLESAPEKGDYIDAMTANLEALKTGLGCR</sequence>
<keyword evidence="7" id="KW-1185">Reference proteome</keyword>
<keyword evidence="3 5" id="KW-0732">Signal</keyword>
<evidence type="ECO:0000256" key="1">
    <source>
        <dbReference type="ARBA" id="ARBA00011028"/>
    </source>
</evidence>
<feature type="region of interest" description="Disordered" evidence="4">
    <location>
        <begin position="137"/>
        <end position="207"/>
    </location>
</feature>
<dbReference type="SUPFAM" id="SSF53807">
    <property type="entry name" value="Helical backbone' metal receptor"/>
    <property type="match status" value="1"/>
</dbReference>
<evidence type="ECO:0000313" key="7">
    <source>
        <dbReference type="Proteomes" id="UP000276899"/>
    </source>
</evidence>
<dbReference type="STRING" id="1278298.GCA_000428685_00682"/>
<accession>A0A3S4UP30</accession>
<dbReference type="InterPro" id="IPR006127">
    <property type="entry name" value="ZnuA-like"/>
</dbReference>
<dbReference type="KEGG" id="asla:NCTC11923_01672"/>
<comment type="similarity">
    <text evidence="1">Belongs to the bacterial solute-binding protein 9 family.</text>
</comment>
<feature type="compositionally biased region" description="Basic and acidic residues" evidence="4">
    <location>
        <begin position="137"/>
        <end position="147"/>
    </location>
</feature>
<dbReference type="EMBL" id="LR134363">
    <property type="protein sequence ID" value="VEG75020.1"/>
    <property type="molecule type" value="Genomic_DNA"/>
</dbReference>
<proteinExistence type="inferred from homology"/>
<evidence type="ECO:0000256" key="2">
    <source>
        <dbReference type="ARBA" id="ARBA00022448"/>
    </source>
</evidence>
<feature type="compositionally biased region" description="Basic and acidic residues" evidence="4">
    <location>
        <begin position="160"/>
        <end position="184"/>
    </location>
</feature>
<evidence type="ECO:0000256" key="5">
    <source>
        <dbReference type="SAM" id="SignalP"/>
    </source>
</evidence>
<dbReference type="PANTHER" id="PTHR42953">
    <property type="entry name" value="HIGH-AFFINITY ZINC UPTAKE SYSTEM PROTEIN ZNUA-RELATED"/>
    <property type="match status" value="1"/>
</dbReference>
<evidence type="ECO:0000256" key="3">
    <source>
        <dbReference type="ARBA" id="ARBA00022729"/>
    </source>
</evidence>
<dbReference type="Gene3D" id="3.40.50.1980">
    <property type="entry name" value="Nitrogenase molybdenum iron protein domain"/>
    <property type="match status" value="3"/>
</dbReference>
<dbReference type="InterPro" id="IPR050492">
    <property type="entry name" value="Bact_metal-bind_prot9"/>
</dbReference>
<protein>
    <submittedName>
        <fullName evidence="6">Probable zinc transport system zinc-binding lipoprotein AdcA</fullName>
    </submittedName>
</protein>
<keyword evidence="6" id="KW-0449">Lipoprotein</keyword>
<dbReference type="GO" id="GO:0046872">
    <property type="term" value="F:metal ion binding"/>
    <property type="evidence" value="ECO:0007669"/>
    <property type="project" value="InterPro"/>
</dbReference>
<feature type="signal peptide" evidence="5">
    <location>
        <begin position="1"/>
        <end position="32"/>
    </location>
</feature>
<reference evidence="6 7" key="1">
    <citation type="submission" date="2018-12" db="EMBL/GenBank/DDBJ databases">
        <authorList>
            <consortium name="Pathogen Informatics"/>
        </authorList>
    </citation>
    <scope>NUCLEOTIDE SEQUENCE [LARGE SCALE GENOMIC DNA]</scope>
    <source>
        <strain evidence="6 7">NCTC11923</strain>
    </source>
</reference>
<dbReference type="PROSITE" id="PS51257">
    <property type="entry name" value="PROKAR_LIPOPROTEIN"/>
    <property type="match status" value="1"/>
</dbReference>
<dbReference type="AlphaFoldDB" id="A0A3S4UP30"/>
<name>A0A3S4UP30_9ACTO</name>
<dbReference type="PANTHER" id="PTHR42953:SF3">
    <property type="entry name" value="HIGH-AFFINITY ZINC UPTAKE SYSTEM PROTEIN ZNUA"/>
    <property type="match status" value="1"/>
</dbReference>
<evidence type="ECO:0000256" key="4">
    <source>
        <dbReference type="SAM" id="MobiDB-lite"/>
    </source>
</evidence>
<dbReference type="GO" id="GO:0030001">
    <property type="term" value="P:metal ion transport"/>
    <property type="evidence" value="ECO:0007669"/>
    <property type="project" value="InterPro"/>
</dbReference>
<evidence type="ECO:0000313" key="6">
    <source>
        <dbReference type="EMBL" id="VEG75020.1"/>
    </source>
</evidence>